<protein>
    <submittedName>
        <fullName evidence="1">Uncharacterized protein</fullName>
    </submittedName>
</protein>
<organism evidence="1 2">
    <name type="scientific">Candidatus Afipia apatlaquensis</name>
    <dbReference type="NCBI Taxonomy" id="2712852"/>
    <lineage>
        <taxon>Bacteria</taxon>
        <taxon>Pseudomonadati</taxon>
        <taxon>Pseudomonadota</taxon>
        <taxon>Alphaproteobacteria</taxon>
        <taxon>Hyphomicrobiales</taxon>
        <taxon>Nitrobacteraceae</taxon>
        <taxon>Afipia</taxon>
    </lineage>
</organism>
<gene>
    <name evidence="1" type="ORF">G4V63_14705</name>
</gene>
<keyword evidence="2" id="KW-1185">Reference proteome</keyword>
<proteinExistence type="predicted"/>
<name>A0A7C9RGE6_9BRAD</name>
<accession>A0A7C9RGE6</accession>
<dbReference type="EMBL" id="JAAMRR010000753">
    <property type="protein sequence ID" value="NGX96417.1"/>
    <property type="molecule type" value="Genomic_DNA"/>
</dbReference>
<reference evidence="1" key="1">
    <citation type="submission" date="2020-02" db="EMBL/GenBank/DDBJ databases">
        <title>Draft genome sequence of Candidatus Afipia apatlaquensis IBT-C3, a potential strain for decolorization of textile dyes.</title>
        <authorList>
            <person name="Sanchez-Reyes A."/>
            <person name="Breton-Deval L."/>
            <person name="Mangelson H."/>
            <person name="Sanchez-Flores A."/>
        </authorList>
    </citation>
    <scope>NUCLEOTIDE SEQUENCE [LARGE SCALE GENOMIC DNA]</scope>
    <source>
        <strain evidence="1">IBT-C3</strain>
    </source>
</reference>
<dbReference type="Proteomes" id="UP000480266">
    <property type="component" value="Unassembled WGS sequence"/>
</dbReference>
<dbReference type="AlphaFoldDB" id="A0A7C9RGE6"/>
<evidence type="ECO:0000313" key="2">
    <source>
        <dbReference type="Proteomes" id="UP000480266"/>
    </source>
</evidence>
<sequence>MLFHLTPAERLGRAADRLQSTDVVTAGLVSEIIAECCDRLPVSGQGRAAAHLRELIEAGAWTDAVVMLMETELPRWRLRRLVYDEGEWHCALSLQRDLPDWLDQPVETSHSELPLALLKAFVEAKRRDGEIVEDARRPTGLGVSSQQPSVSCENFT</sequence>
<evidence type="ECO:0000313" key="1">
    <source>
        <dbReference type="EMBL" id="NGX96417.1"/>
    </source>
</evidence>
<comment type="caution">
    <text evidence="1">The sequence shown here is derived from an EMBL/GenBank/DDBJ whole genome shotgun (WGS) entry which is preliminary data.</text>
</comment>